<feature type="region of interest" description="Disordered" evidence="3">
    <location>
        <begin position="84"/>
        <end position="122"/>
    </location>
</feature>
<dbReference type="EMBL" id="OU594947">
    <property type="protein sequence ID" value="CAG9291131.1"/>
    <property type="molecule type" value="Genomic_DNA"/>
</dbReference>
<dbReference type="Proteomes" id="UP000836788">
    <property type="component" value="Chromosome 6"/>
</dbReference>
<dbReference type="SUPFAM" id="SSF52374">
    <property type="entry name" value="Nucleotidylyl transferase"/>
    <property type="match status" value="1"/>
</dbReference>
<dbReference type="PANTHER" id="PTHR43793:SF1">
    <property type="entry name" value="FAD SYNTHASE"/>
    <property type="match status" value="1"/>
</dbReference>
<dbReference type="PROSITE" id="PS51382">
    <property type="entry name" value="SPX"/>
    <property type="match status" value="1"/>
</dbReference>
<feature type="compositionally biased region" description="Low complexity" evidence="3">
    <location>
        <begin position="94"/>
        <end position="105"/>
    </location>
</feature>
<accession>A0A8J9TLM3</accession>
<dbReference type="AlphaFoldDB" id="A0A8J9TLM3"/>
<dbReference type="NCBIfam" id="TIGR00125">
    <property type="entry name" value="cyt_tran_rel"/>
    <property type="match status" value="1"/>
</dbReference>
<proteinExistence type="predicted"/>
<evidence type="ECO:0000256" key="2">
    <source>
        <dbReference type="ARBA" id="ARBA00022695"/>
    </source>
</evidence>
<protein>
    <recommendedName>
        <fullName evidence="4">SPX domain-containing protein</fullName>
    </recommendedName>
</protein>
<reference evidence="5" key="1">
    <citation type="submission" date="2022-02" db="EMBL/GenBank/DDBJ databases">
        <authorList>
            <person name="Giguere J D."/>
        </authorList>
    </citation>
    <scope>NUCLEOTIDE SEQUENCE</scope>
    <source>
        <strain evidence="5">CCAP 1055/1</strain>
    </source>
</reference>
<dbReference type="InterPro" id="IPR050385">
    <property type="entry name" value="Archaeal_FAD_synthase"/>
</dbReference>
<dbReference type="GO" id="GO:0016779">
    <property type="term" value="F:nucleotidyltransferase activity"/>
    <property type="evidence" value="ECO:0007669"/>
    <property type="project" value="UniProtKB-KW"/>
</dbReference>
<dbReference type="Gene3D" id="3.40.50.620">
    <property type="entry name" value="HUPs"/>
    <property type="match status" value="1"/>
</dbReference>
<name>A0A8J9TLM3_PHATR</name>
<evidence type="ECO:0000256" key="1">
    <source>
        <dbReference type="ARBA" id="ARBA00022679"/>
    </source>
</evidence>
<gene>
    <name evidence="5" type="ORF">PTTT1_LOCUS46972</name>
</gene>
<evidence type="ECO:0000313" key="5">
    <source>
        <dbReference type="EMBL" id="CAG9291131.1"/>
    </source>
</evidence>
<dbReference type="InterPro" id="IPR014729">
    <property type="entry name" value="Rossmann-like_a/b/a_fold"/>
</dbReference>
<dbReference type="PANTHER" id="PTHR43793">
    <property type="entry name" value="FAD SYNTHASE"/>
    <property type="match status" value="1"/>
</dbReference>
<dbReference type="InterPro" id="IPR004821">
    <property type="entry name" value="Cyt_trans-like"/>
</dbReference>
<keyword evidence="2" id="KW-0548">Nucleotidyltransferase</keyword>
<keyword evidence="1" id="KW-0808">Transferase</keyword>
<dbReference type="Pfam" id="PF01467">
    <property type="entry name" value="CTP_transf_like"/>
    <property type="match status" value="1"/>
</dbReference>
<feature type="domain" description="SPX" evidence="4">
    <location>
        <begin position="1"/>
        <end position="208"/>
    </location>
</feature>
<dbReference type="InterPro" id="IPR004331">
    <property type="entry name" value="SPX_dom"/>
</dbReference>
<evidence type="ECO:0000256" key="3">
    <source>
        <dbReference type="SAM" id="MobiDB-lite"/>
    </source>
</evidence>
<sequence length="419" mass="48043">MKFGKNLREQTLKEWRFYSVDYKALKKSIRVGGDDSTIPFGNEFFSILEDDQRKITKFYQDKENWALQYMKTLEERVADLREAQTVVPPESPTEQLSESDSSLSSSDEDSASCDSQSEKGPAKFSGFQMLTKRQSFGTKQASLKDEYRRMGASKHFKAFIYAKKSLATFSRELGLLIEFLSLNKTAFSKILKKFDKRTGSSIRDVKLTELCKALPFLDGDVFRELKAEVESLIDEVNALKPDLPEGWEDRKVYTIGCFDLFHRGHQNVLLSLREFGYYIVAGIHDDESYFKLKNKYTIDNLETRMANAKPFVDQIYVIPSTDPLLYIKSMVSQQDIDMGTCCYARGDDMLNFPGREWVESVMPVHFVPRTEACSSTLIRTIYHGEDEELRTKAAFAKTRYDGKPIDDEGNVLKFTKALA</sequence>
<organism evidence="5">
    <name type="scientific">Phaeodactylum tricornutum</name>
    <name type="common">Diatom</name>
    <dbReference type="NCBI Taxonomy" id="2850"/>
    <lineage>
        <taxon>Eukaryota</taxon>
        <taxon>Sar</taxon>
        <taxon>Stramenopiles</taxon>
        <taxon>Ochrophyta</taxon>
        <taxon>Bacillariophyta</taxon>
        <taxon>Bacillariophyceae</taxon>
        <taxon>Bacillariophycidae</taxon>
        <taxon>Naviculales</taxon>
        <taxon>Phaeodactylaceae</taxon>
        <taxon>Phaeodactylum</taxon>
    </lineage>
</organism>
<evidence type="ECO:0000259" key="4">
    <source>
        <dbReference type="PROSITE" id="PS51382"/>
    </source>
</evidence>
<dbReference type="Pfam" id="PF03105">
    <property type="entry name" value="SPX"/>
    <property type="match status" value="1"/>
</dbReference>